<feature type="chain" id="PRO_5045565410" evidence="1">
    <location>
        <begin position="23"/>
        <end position="364"/>
    </location>
</feature>
<name>A0ABT7PJ10_9BACT</name>
<keyword evidence="4" id="KW-1185">Reference proteome</keyword>
<comment type="caution">
    <text evidence="3">The sequence shown here is derived from an EMBL/GenBank/DDBJ whole genome shotgun (WGS) entry which is preliminary data.</text>
</comment>
<evidence type="ECO:0000259" key="2">
    <source>
        <dbReference type="Pfam" id="PF03781"/>
    </source>
</evidence>
<protein>
    <submittedName>
        <fullName evidence="3">Formylglycine-generating enzyme family protein</fullName>
    </submittedName>
</protein>
<accession>A0ABT7PJ10</accession>
<dbReference type="EMBL" id="JASZZN010000008">
    <property type="protein sequence ID" value="MDM4016465.1"/>
    <property type="molecule type" value="Genomic_DNA"/>
</dbReference>
<proteinExistence type="predicted"/>
<evidence type="ECO:0000256" key="1">
    <source>
        <dbReference type="SAM" id="SignalP"/>
    </source>
</evidence>
<sequence>MKRWVVALLITASLVDISVTIADESPRSETANSESHANLVHWIRIPAGTYRRGFASNDRNENRFHFDHPYSNRQNFKFEKPAHQVEISHAFEIAETEITVAQFREFVTATGYQTDAERGDGALGFFPDQDDYVDRFQTASEITWRKPGFEQSDRCPVVAVSWNDAQAFCRWLSEQQGVRCRLPTEAEWEYACRGGTQTWYSWGDQPDDAYRFANVADGALETAYPNTTRYARAVNLNADQGDGHVFTAPVKTFEANSWGLYDMHGNVWEWCQDRWAEDTYDRYLRDISRRDRADFVLKDPLFEEKTDLHQYGDWRVLRGGAWTCTPAVTRASNRTFAEKSGASVYTGFRVVREVAPATSRKDAS</sequence>
<dbReference type="PANTHER" id="PTHR23150">
    <property type="entry name" value="SULFATASE MODIFYING FACTOR 1, 2"/>
    <property type="match status" value="1"/>
</dbReference>
<feature type="domain" description="Sulfatase-modifying factor enzyme-like" evidence="2">
    <location>
        <begin position="41"/>
        <end position="352"/>
    </location>
</feature>
<keyword evidence="1" id="KW-0732">Signal</keyword>
<feature type="signal peptide" evidence="1">
    <location>
        <begin position="1"/>
        <end position="22"/>
    </location>
</feature>
<dbReference type="InterPro" id="IPR042095">
    <property type="entry name" value="SUMF_sf"/>
</dbReference>
<evidence type="ECO:0000313" key="3">
    <source>
        <dbReference type="EMBL" id="MDM4016465.1"/>
    </source>
</evidence>
<dbReference type="Proteomes" id="UP001239462">
    <property type="component" value="Unassembled WGS sequence"/>
</dbReference>
<dbReference type="SUPFAM" id="SSF56436">
    <property type="entry name" value="C-type lectin-like"/>
    <property type="match status" value="1"/>
</dbReference>
<evidence type="ECO:0000313" key="4">
    <source>
        <dbReference type="Proteomes" id="UP001239462"/>
    </source>
</evidence>
<dbReference type="Pfam" id="PF03781">
    <property type="entry name" value="FGE-sulfatase"/>
    <property type="match status" value="1"/>
</dbReference>
<gene>
    <name evidence="3" type="ORF">QTN89_13555</name>
</gene>
<dbReference type="RefSeq" id="WP_289164094.1">
    <property type="nucleotide sequence ID" value="NZ_JASZZN010000008.1"/>
</dbReference>
<dbReference type="Gene3D" id="3.90.1580.10">
    <property type="entry name" value="paralog of FGE (formylglycine-generating enzyme)"/>
    <property type="match status" value="1"/>
</dbReference>
<reference evidence="3 4" key="1">
    <citation type="submission" date="2023-06" db="EMBL/GenBank/DDBJ databases">
        <title>Roseiconus lacunae JC819 isolated from Gulf of Mannar region, Tamil Nadu.</title>
        <authorList>
            <person name="Pk S."/>
            <person name="Ch S."/>
            <person name="Ch V.R."/>
        </authorList>
    </citation>
    <scope>NUCLEOTIDE SEQUENCE [LARGE SCALE GENOMIC DNA]</scope>
    <source>
        <strain evidence="3 4">JC819</strain>
    </source>
</reference>
<dbReference type="InterPro" id="IPR016187">
    <property type="entry name" value="CTDL_fold"/>
</dbReference>
<dbReference type="InterPro" id="IPR005532">
    <property type="entry name" value="SUMF_dom"/>
</dbReference>
<dbReference type="PANTHER" id="PTHR23150:SF19">
    <property type="entry name" value="FORMYLGLYCINE-GENERATING ENZYME"/>
    <property type="match status" value="1"/>
</dbReference>
<organism evidence="3 4">
    <name type="scientific">Roseiconus lacunae</name>
    <dbReference type="NCBI Taxonomy" id="2605694"/>
    <lineage>
        <taxon>Bacteria</taxon>
        <taxon>Pseudomonadati</taxon>
        <taxon>Planctomycetota</taxon>
        <taxon>Planctomycetia</taxon>
        <taxon>Pirellulales</taxon>
        <taxon>Pirellulaceae</taxon>
        <taxon>Roseiconus</taxon>
    </lineage>
</organism>
<dbReference type="InterPro" id="IPR051043">
    <property type="entry name" value="Sulfatase_Mod_Factor_Kinase"/>
</dbReference>